<reference evidence="2 3" key="1">
    <citation type="journal article" date="2018" name="Science">
        <title>The opium poppy genome and morphinan production.</title>
        <authorList>
            <person name="Guo L."/>
            <person name="Winzer T."/>
            <person name="Yang X."/>
            <person name="Li Y."/>
            <person name="Ning Z."/>
            <person name="He Z."/>
            <person name="Teodor R."/>
            <person name="Lu Y."/>
            <person name="Bowser T.A."/>
            <person name="Graham I.A."/>
            <person name="Ye K."/>
        </authorList>
    </citation>
    <scope>NUCLEOTIDE SEQUENCE [LARGE SCALE GENOMIC DNA]</scope>
    <source>
        <strain evidence="3">cv. HN1</strain>
        <tissue evidence="2">Leaves</tissue>
    </source>
</reference>
<dbReference type="PANTHER" id="PTHR43591:SF99">
    <property type="entry name" value="OS06G0646000 PROTEIN"/>
    <property type="match status" value="1"/>
</dbReference>
<evidence type="ECO:0000259" key="1">
    <source>
        <dbReference type="Pfam" id="PF08241"/>
    </source>
</evidence>
<gene>
    <name evidence="2" type="ORF">C5167_018876</name>
</gene>
<dbReference type="Proteomes" id="UP000316621">
    <property type="component" value="Chromosome 2"/>
</dbReference>
<dbReference type="InterPro" id="IPR013216">
    <property type="entry name" value="Methyltransf_11"/>
</dbReference>
<name>A0A4Y7ISM9_PAPSO</name>
<dbReference type="InterPro" id="IPR029063">
    <property type="entry name" value="SAM-dependent_MTases_sf"/>
</dbReference>
<dbReference type="Gramene" id="RZC50445">
    <property type="protein sequence ID" value="RZC50445"/>
    <property type="gene ID" value="C5167_018876"/>
</dbReference>
<evidence type="ECO:0000313" key="2">
    <source>
        <dbReference type="EMBL" id="RZC50445.1"/>
    </source>
</evidence>
<dbReference type="GO" id="GO:0008757">
    <property type="term" value="F:S-adenosylmethionine-dependent methyltransferase activity"/>
    <property type="evidence" value="ECO:0007669"/>
    <property type="project" value="InterPro"/>
</dbReference>
<evidence type="ECO:0000313" key="3">
    <source>
        <dbReference type="Proteomes" id="UP000316621"/>
    </source>
</evidence>
<dbReference type="PANTHER" id="PTHR43591">
    <property type="entry name" value="METHYLTRANSFERASE"/>
    <property type="match status" value="1"/>
</dbReference>
<dbReference type="SUPFAM" id="SSF53335">
    <property type="entry name" value="S-adenosyl-L-methionine-dependent methyltransferases"/>
    <property type="match status" value="1"/>
</dbReference>
<dbReference type="AlphaFoldDB" id="A0A4Y7ISM9"/>
<accession>A0A4Y7ISM9</accession>
<dbReference type="CDD" id="cd02440">
    <property type="entry name" value="AdoMet_MTases"/>
    <property type="match status" value="1"/>
</dbReference>
<proteinExistence type="predicted"/>
<feature type="domain" description="Methyltransferase type 11" evidence="1">
    <location>
        <begin position="135"/>
        <end position="222"/>
    </location>
</feature>
<keyword evidence="3" id="KW-1185">Reference proteome</keyword>
<organism evidence="2 3">
    <name type="scientific">Papaver somniferum</name>
    <name type="common">Opium poppy</name>
    <dbReference type="NCBI Taxonomy" id="3469"/>
    <lineage>
        <taxon>Eukaryota</taxon>
        <taxon>Viridiplantae</taxon>
        <taxon>Streptophyta</taxon>
        <taxon>Embryophyta</taxon>
        <taxon>Tracheophyta</taxon>
        <taxon>Spermatophyta</taxon>
        <taxon>Magnoliopsida</taxon>
        <taxon>Ranunculales</taxon>
        <taxon>Papaveraceae</taxon>
        <taxon>Papaveroideae</taxon>
        <taxon>Papaver</taxon>
    </lineage>
</organism>
<dbReference type="STRING" id="3469.A0A4Y7ISM9"/>
<sequence>MASASLHRINSFNYIGFPTYPSSSISTSTSLLVFPKKSPSKICATSSTIPLQTCQKCNKSYSSKDIYLDLTITYGSKNYTESYPTRTELFRNPLVSFLYERGWRQNFSQSGFPGPDEEFKMAQEYFKPAEGGLLVDVSCGSGLFSRKFVKSGTYSGVIGLDFSENMLRQCYDLLIKDETILNPNLALVRADVSRLPFSSGSVDAVHAGAALHCWPSPSNAVSNSSLPNFFAENFISYLAKRWSLCRNHIFEFFFWQLGFFSDIETLQTGCRLVAVISRIYRQCGLVFYRAAKGLANHGNSMAELRDIREGLTLVHKLQKFREECATGVLTTGAPENHSFGPAGEPRGSVFGTPGALKLVWSCHRETVYDVGPVPHIWSKIKFSLVGGWTVIRLLAKLRNKLRDSQLIKYHYRALECQSG</sequence>
<dbReference type="Pfam" id="PF08241">
    <property type="entry name" value="Methyltransf_11"/>
    <property type="match status" value="1"/>
</dbReference>
<dbReference type="EMBL" id="CM010716">
    <property type="protein sequence ID" value="RZC50445.1"/>
    <property type="molecule type" value="Genomic_DNA"/>
</dbReference>
<dbReference type="GO" id="GO:0009507">
    <property type="term" value="C:chloroplast"/>
    <property type="evidence" value="ECO:0007669"/>
    <property type="project" value="TreeGrafter"/>
</dbReference>
<protein>
    <recommendedName>
        <fullName evidence="1">Methyltransferase type 11 domain-containing protein</fullName>
    </recommendedName>
</protein>
<dbReference type="Gene3D" id="3.40.50.150">
    <property type="entry name" value="Vaccinia Virus protein VP39"/>
    <property type="match status" value="1"/>
</dbReference>